<dbReference type="eggNOG" id="arCOG01129">
    <property type="taxonomic scope" value="Archaea"/>
</dbReference>
<proteinExistence type="predicted"/>
<dbReference type="KEGG" id="pis:Pisl_1975"/>
<dbReference type="AlphaFoldDB" id="A1RVZ0"/>
<evidence type="ECO:0000259" key="1">
    <source>
        <dbReference type="Pfam" id="PF03070"/>
    </source>
</evidence>
<organism evidence="2 3">
    <name type="scientific">Pyrobaculum islandicum (strain DSM 4184 / JCM 9189 / GEO3)</name>
    <dbReference type="NCBI Taxonomy" id="384616"/>
    <lineage>
        <taxon>Archaea</taxon>
        <taxon>Thermoproteota</taxon>
        <taxon>Thermoprotei</taxon>
        <taxon>Thermoproteales</taxon>
        <taxon>Thermoproteaceae</taxon>
        <taxon>Pyrobaculum</taxon>
    </lineage>
</organism>
<evidence type="ECO:0000313" key="2">
    <source>
        <dbReference type="EMBL" id="ABL89122.1"/>
    </source>
</evidence>
<sequence>MRVIETLRRELESLNREILAAAKPSHEALRRFVANQLYIVPHDLKALSAAMAKAREPDEYRLVKMLIDGDWEALKALWDLAAELGVEFSWDLLDPTAVAYTHFLSWLALNGTMGDLAVAAAVNLPVWGQNCAAFAAWARRNGVRNTRFMDLFAGPYTELEELAEGVAQRHLDWPRYRFIAKAIQRYELDFWRAISY</sequence>
<protein>
    <submittedName>
        <fullName evidence="2">TENA/THI-4 domain protein</fullName>
    </submittedName>
</protein>
<dbReference type="Proteomes" id="UP000002595">
    <property type="component" value="Chromosome"/>
</dbReference>
<dbReference type="InterPro" id="IPR004305">
    <property type="entry name" value="Thiaminase-2/PQQC"/>
</dbReference>
<evidence type="ECO:0000313" key="3">
    <source>
        <dbReference type="Proteomes" id="UP000002595"/>
    </source>
</evidence>
<name>A1RVZ0_PYRIL</name>
<dbReference type="Pfam" id="PF03070">
    <property type="entry name" value="TENA_THI-4"/>
    <property type="match status" value="1"/>
</dbReference>
<reference evidence="2" key="1">
    <citation type="submission" date="2006-12" db="EMBL/GenBank/DDBJ databases">
        <title>Complete sequence of Pyrobaculum islandicum DSM 4184.</title>
        <authorList>
            <person name="Copeland A."/>
            <person name="Lucas S."/>
            <person name="Lapidus A."/>
            <person name="Barry K."/>
            <person name="Detter J.C."/>
            <person name="Glavina del Rio T."/>
            <person name="Dalin E."/>
            <person name="Tice H."/>
            <person name="Pitluck S."/>
            <person name="Meincke L."/>
            <person name="Brettin T."/>
            <person name="Bruce D."/>
            <person name="Han C."/>
            <person name="Tapia R."/>
            <person name="Gilna P."/>
            <person name="Schmutz J."/>
            <person name="Larimer F."/>
            <person name="Land M."/>
            <person name="Hauser L."/>
            <person name="Kyrpides N."/>
            <person name="Mikhailova N."/>
            <person name="Cozen A.E."/>
            <person name="Fitz-Gibbon S.T."/>
            <person name="House C.H."/>
            <person name="Saltikov C."/>
            <person name="Lowe T."/>
            <person name="Richardson P."/>
        </authorList>
    </citation>
    <scope>NUCLEOTIDE SEQUENCE [LARGE SCALE GENOMIC DNA]</scope>
    <source>
        <strain evidence="2">DSM 4184</strain>
    </source>
</reference>
<dbReference type="InterPro" id="IPR016084">
    <property type="entry name" value="Haem_Oase-like_multi-hlx"/>
</dbReference>
<dbReference type="RefSeq" id="WP_011763697.1">
    <property type="nucleotide sequence ID" value="NC_008701.1"/>
</dbReference>
<accession>A1RVZ0</accession>
<dbReference type="Gene3D" id="1.20.910.10">
    <property type="entry name" value="Heme oxygenase-like"/>
    <property type="match status" value="1"/>
</dbReference>
<dbReference type="OrthoDB" id="42133at2157"/>
<dbReference type="GeneID" id="4618105"/>
<dbReference type="STRING" id="384616.Pisl_1975"/>
<dbReference type="EMBL" id="CP000504">
    <property type="protein sequence ID" value="ABL89122.1"/>
    <property type="molecule type" value="Genomic_DNA"/>
</dbReference>
<keyword evidence="3" id="KW-1185">Reference proteome</keyword>
<gene>
    <name evidence="2" type="ordered locus">Pisl_1975</name>
</gene>
<dbReference type="HOGENOM" id="CLU_108435_0_0_2"/>
<dbReference type="SUPFAM" id="SSF48613">
    <property type="entry name" value="Heme oxygenase-like"/>
    <property type="match status" value="1"/>
</dbReference>
<feature type="domain" description="Thiaminase-2/PQQC" evidence="1">
    <location>
        <begin position="26"/>
        <end position="193"/>
    </location>
</feature>